<name>A0A6P1XZT6_9SPIR</name>
<proteinExistence type="predicted"/>
<evidence type="ECO:0000313" key="1">
    <source>
        <dbReference type="EMBL" id="QHX42885.1"/>
    </source>
</evidence>
<sequence>MTFDKRIIGALRECKNKEQTEDTFNRFRITDITEKQRYLTYAMYAPSYFFSPSAPPTDEQLYEFTLCHFINGYWRLTPFYEKLGLVKKPLSEADNRILKELNTCTSRQDIDIVFDEEGIHDYRERCNVLRRCMRVQEILGDAGISSEKDDYEFDCAVFLDGSLRDW</sequence>
<evidence type="ECO:0000313" key="2">
    <source>
        <dbReference type="Proteomes" id="UP000464374"/>
    </source>
</evidence>
<accession>A0A6P1XZT6</accession>
<dbReference type="AlphaFoldDB" id="A0A6P1XZT6"/>
<protein>
    <submittedName>
        <fullName evidence="1">Uncharacterized protein</fullName>
    </submittedName>
</protein>
<dbReference type="Proteomes" id="UP000464374">
    <property type="component" value="Chromosome"/>
</dbReference>
<organism evidence="1 2">
    <name type="scientific">Treponema vincentii</name>
    <dbReference type="NCBI Taxonomy" id="69710"/>
    <lineage>
        <taxon>Bacteria</taxon>
        <taxon>Pseudomonadati</taxon>
        <taxon>Spirochaetota</taxon>
        <taxon>Spirochaetia</taxon>
        <taxon>Spirochaetales</taxon>
        <taxon>Treponemataceae</taxon>
        <taxon>Treponema</taxon>
    </lineage>
</organism>
<dbReference type="EMBL" id="CP048020">
    <property type="protein sequence ID" value="QHX42885.1"/>
    <property type="molecule type" value="Genomic_DNA"/>
</dbReference>
<reference evidence="1 2" key="1">
    <citation type="submission" date="2020-01" db="EMBL/GenBank/DDBJ databases">
        <title>Complete genome sequence of a human oral phylogroup 1 Treponema sp. strain ATCC 700766, originally isolated from periodontitis dental plaque.</title>
        <authorList>
            <person name="Chan Y."/>
            <person name="Huo Y.-B."/>
            <person name="Yu X.-L."/>
            <person name="Zeng H."/>
            <person name="Leung W.-K."/>
            <person name="Watt R.M."/>
        </authorList>
    </citation>
    <scope>NUCLEOTIDE SEQUENCE [LARGE SCALE GENOMIC DNA]</scope>
    <source>
        <strain evidence="1 2">OMZ 804</strain>
    </source>
</reference>
<gene>
    <name evidence="1" type="ORF">GWP43_04820</name>
</gene>
<dbReference type="KEGG" id="trz:GWP43_04820"/>
<dbReference type="RefSeq" id="WP_162663133.1">
    <property type="nucleotide sequence ID" value="NZ_CP048020.1"/>
</dbReference>